<dbReference type="InterPro" id="IPR003708">
    <property type="entry name" value="SecB"/>
</dbReference>
<dbReference type="AlphaFoldDB" id="A0A660L7I5"/>
<dbReference type="InterPro" id="IPR035958">
    <property type="entry name" value="SecB-like_sf"/>
</dbReference>
<dbReference type="GO" id="GO:0051082">
    <property type="term" value="F:unfolded protein binding"/>
    <property type="evidence" value="ECO:0007669"/>
    <property type="project" value="InterPro"/>
</dbReference>
<evidence type="ECO:0000256" key="1">
    <source>
        <dbReference type="ARBA" id="ARBA00009990"/>
    </source>
</evidence>
<dbReference type="Gene3D" id="3.10.420.10">
    <property type="entry name" value="SecB-like"/>
    <property type="match status" value="1"/>
</dbReference>
<proteinExistence type="inferred from homology"/>
<comment type="caution">
    <text evidence="2">The sequence shown here is derived from an EMBL/GenBank/DDBJ whole genome shotgun (WGS) entry which is preliminary data.</text>
</comment>
<dbReference type="Pfam" id="PF02556">
    <property type="entry name" value="SecB"/>
    <property type="match status" value="1"/>
</dbReference>
<gene>
    <name evidence="2" type="ORF">C8N24_0262</name>
</gene>
<dbReference type="SUPFAM" id="SSF54611">
    <property type="entry name" value="SecB-like"/>
    <property type="match status" value="1"/>
</dbReference>
<evidence type="ECO:0000313" key="3">
    <source>
        <dbReference type="Proteomes" id="UP000278962"/>
    </source>
</evidence>
<dbReference type="EMBL" id="RBIL01000001">
    <property type="protein sequence ID" value="RKQ90459.1"/>
    <property type="molecule type" value="Genomic_DNA"/>
</dbReference>
<accession>A0A660L7I5</accession>
<evidence type="ECO:0000313" key="2">
    <source>
        <dbReference type="EMBL" id="RKQ90459.1"/>
    </source>
</evidence>
<dbReference type="RefSeq" id="WP_170178764.1">
    <property type="nucleotide sequence ID" value="NZ_RBIL01000001.1"/>
</dbReference>
<sequence length="160" mass="18203">MPPESHNSQGQLLDAVLSEVHFRRNLDFDWDKGGVSYVLNTRTEAEVSDDRDHGRVHLHVDVNFQREEGQDEDPFEIKLVVTGMFAWLQPDLPDEEIRGWLSFNGEHLLWPYLRAFISQLTTAAGAAPLVIYTIGIPRPHLGRSDETGDFPKVPVEDEAR</sequence>
<name>A0A660L7I5_9ACTN</name>
<keyword evidence="3" id="KW-1185">Reference proteome</keyword>
<organism evidence="2 3">
    <name type="scientific">Solirubrobacter pauli</name>
    <dbReference type="NCBI Taxonomy" id="166793"/>
    <lineage>
        <taxon>Bacteria</taxon>
        <taxon>Bacillati</taxon>
        <taxon>Actinomycetota</taxon>
        <taxon>Thermoleophilia</taxon>
        <taxon>Solirubrobacterales</taxon>
        <taxon>Solirubrobacteraceae</taxon>
        <taxon>Solirubrobacter</taxon>
    </lineage>
</organism>
<protein>
    <submittedName>
        <fullName evidence="2">Preprotein translocase subunit SecB</fullName>
    </submittedName>
</protein>
<dbReference type="Proteomes" id="UP000278962">
    <property type="component" value="Unassembled WGS sequence"/>
</dbReference>
<dbReference type="GO" id="GO:0051262">
    <property type="term" value="P:protein tetramerization"/>
    <property type="evidence" value="ECO:0007669"/>
    <property type="project" value="InterPro"/>
</dbReference>
<dbReference type="GO" id="GO:0015031">
    <property type="term" value="P:protein transport"/>
    <property type="evidence" value="ECO:0007669"/>
    <property type="project" value="InterPro"/>
</dbReference>
<comment type="similarity">
    <text evidence="1">Belongs to the SecB family.</text>
</comment>
<reference evidence="2 3" key="1">
    <citation type="submission" date="2018-10" db="EMBL/GenBank/DDBJ databases">
        <title>Genomic Encyclopedia of Archaeal and Bacterial Type Strains, Phase II (KMG-II): from individual species to whole genera.</title>
        <authorList>
            <person name="Goeker M."/>
        </authorList>
    </citation>
    <scope>NUCLEOTIDE SEQUENCE [LARGE SCALE GENOMIC DNA]</scope>
    <source>
        <strain evidence="2 3">DSM 14954</strain>
    </source>
</reference>